<evidence type="ECO:0000256" key="2">
    <source>
        <dbReference type="ARBA" id="ARBA00009773"/>
    </source>
</evidence>
<keyword evidence="4 6" id="KW-1133">Transmembrane helix</keyword>
<evidence type="ECO:0008006" key="9">
    <source>
        <dbReference type="Google" id="ProtNLM"/>
    </source>
</evidence>
<dbReference type="EMBL" id="JWHL01000002">
    <property type="protein sequence ID" value="MBR1368338.1"/>
    <property type="molecule type" value="Genomic_DNA"/>
</dbReference>
<feature type="transmembrane region" description="Helical" evidence="6">
    <location>
        <begin position="256"/>
        <end position="280"/>
    </location>
</feature>
<accession>A0A8J8B4R2</accession>
<evidence type="ECO:0000256" key="4">
    <source>
        <dbReference type="ARBA" id="ARBA00022989"/>
    </source>
</evidence>
<dbReference type="InterPro" id="IPR002549">
    <property type="entry name" value="AI-2E-like"/>
</dbReference>
<evidence type="ECO:0000256" key="6">
    <source>
        <dbReference type="SAM" id="Phobius"/>
    </source>
</evidence>
<comment type="similarity">
    <text evidence="2">Belongs to the autoinducer-2 exporter (AI-2E) (TC 2.A.86) family.</text>
</comment>
<evidence type="ECO:0000256" key="1">
    <source>
        <dbReference type="ARBA" id="ARBA00004141"/>
    </source>
</evidence>
<comment type="subcellular location">
    <subcellularLocation>
        <location evidence="1">Membrane</location>
        <topology evidence="1">Multi-pass membrane protein</topology>
    </subcellularLocation>
</comment>
<organism evidence="7 8">
    <name type="scientific">Methanocalculus chunghsingensis</name>
    <dbReference type="NCBI Taxonomy" id="156457"/>
    <lineage>
        <taxon>Archaea</taxon>
        <taxon>Methanobacteriati</taxon>
        <taxon>Methanobacteriota</taxon>
        <taxon>Stenosarchaea group</taxon>
        <taxon>Methanomicrobia</taxon>
        <taxon>Methanomicrobiales</taxon>
        <taxon>Methanocalculaceae</taxon>
        <taxon>Methanocalculus</taxon>
    </lineage>
</organism>
<feature type="transmembrane region" description="Helical" evidence="6">
    <location>
        <begin position="138"/>
        <end position="157"/>
    </location>
</feature>
<keyword evidence="8" id="KW-1185">Reference proteome</keyword>
<dbReference type="Proteomes" id="UP000730161">
    <property type="component" value="Unassembled WGS sequence"/>
</dbReference>
<dbReference type="RefSeq" id="WP_211529949.1">
    <property type="nucleotide sequence ID" value="NZ_JWHL01000002.1"/>
</dbReference>
<feature type="transmembrane region" description="Helical" evidence="6">
    <location>
        <begin position="292"/>
        <end position="325"/>
    </location>
</feature>
<dbReference type="PANTHER" id="PTHR21716:SF4">
    <property type="entry name" value="TRANSMEMBRANE PROTEIN 245"/>
    <property type="match status" value="1"/>
</dbReference>
<feature type="transmembrane region" description="Helical" evidence="6">
    <location>
        <begin position="12"/>
        <end position="45"/>
    </location>
</feature>
<dbReference type="OrthoDB" id="137390at2157"/>
<keyword evidence="5 6" id="KW-0472">Membrane</keyword>
<feature type="transmembrane region" description="Helical" evidence="6">
    <location>
        <begin position="189"/>
        <end position="213"/>
    </location>
</feature>
<sequence length="344" mass="37668">MLRGGYPDRNVLLVTGAIMVAAAIFFWQLLAIIILAGTLAVILLPIHRQLTRVIHPGVSALLIATLVIVFVTTVISFTIAVFYTNSALIEEIIDTILLWLTTLGASGTPTVGESELNDWIMLQINSLTTWGVSLIYRAPRIVLDILIFLMALMAFLYKGEEIFTETISALPGRLSSGLREISKTVVDTLYAIYVVHVVTALITFLLAIPFFYVLGYDHILFYATIAAMFQLVPILGPSLLMLFLGIYAFSMGDYRGVALIGLVGYPVVCALPDLVFRPLIMGMRASINPLLMWIGFFGGLAIMGIIGFILGPLIIAFVVSGYMLLIRELQMAKKQEAPDTNEGS</sequence>
<evidence type="ECO:0000313" key="7">
    <source>
        <dbReference type="EMBL" id="MBR1368338.1"/>
    </source>
</evidence>
<evidence type="ECO:0000313" key="8">
    <source>
        <dbReference type="Proteomes" id="UP000730161"/>
    </source>
</evidence>
<dbReference type="Pfam" id="PF01594">
    <property type="entry name" value="AI-2E_transport"/>
    <property type="match status" value="1"/>
</dbReference>
<dbReference type="PANTHER" id="PTHR21716">
    <property type="entry name" value="TRANSMEMBRANE PROTEIN"/>
    <property type="match status" value="1"/>
</dbReference>
<gene>
    <name evidence="7" type="ORF">RJ53_02015</name>
</gene>
<dbReference type="AlphaFoldDB" id="A0A8J8B4R2"/>
<feature type="transmembrane region" description="Helical" evidence="6">
    <location>
        <begin position="57"/>
        <end position="83"/>
    </location>
</feature>
<protein>
    <recommendedName>
        <fullName evidence="9">AI-2E family transporter</fullName>
    </recommendedName>
</protein>
<reference evidence="7" key="1">
    <citation type="submission" date="2014-12" db="EMBL/GenBank/DDBJ databases">
        <authorList>
            <person name="Huang H.-H."/>
            <person name="Chen S.-C."/>
            <person name="Lai M.-C."/>
        </authorList>
    </citation>
    <scope>NUCLEOTIDE SEQUENCE</scope>
    <source>
        <strain evidence="7">K1F9705b</strain>
    </source>
</reference>
<evidence type="ECO:0000256" key="3">
    <source>
        <dbReference type="ARBA" id="ARBA00022692"/>
    </source>
</evidence>
<proteinExistence type="inferred from homology"/>
<keyword evidence="3 6" id="KW-0812">Transmembrane</keyword>
<name>A0A8J8B4R2_9EURY</name>
<comment type="caution">
    <text evidence="7">The sequence shown here is derived from an EMBL/GenBank/DDBJ whole genome shotgun (WGS) entry which is preliminary data.</text>
</comment>
<feature type="transmembrane region" description="Helical" evidence="6">
    <location>
        <begin position="219"/>
        <end position="249"/>
    </location>
</feature>
<evidence type="ECO:0000256" key="5">
    <source>
        <dbReference type="ARBA" id="ARBA00023136"/>
    </source>
</evidence>
<dbReference type="GO" id="GO:0016020">
    <property type="term" value="C:membrane"/>
    <property type="evidence" value="ECO:0007669"/>
    <property type="project" value="UniProtKB-SubCell"/>
</dbReference>